<sequence length="114" mass="12976">MRQTLDNAAAKLNCRLPIAECITQVSNTEPDHESVDSRLYPEDRADTYQVHQETIPSGTEAILLIDDVLTTGSHYKGAEIAIKRLYPQMRVQGLFVARRVHENPFEEIDLSDFF</sequence>
<organism evidence="1 2">
    <name type="scientific">Alteromonas mediterranea (strain DSM 17117 / CIP 110805 / LMG 28347 / Deep ecotype)</name>
    <dbReference type="NCBI Taxonomy" id="1774373"/>
    <lineage>
        <taxon>Bacteria</taxon>
        <taxon>Pseudomonadati</taxon>
        <taxon>Pseudomonadota</taxon>
        <taxon>Gammaproteobacteria</taxon>
        <taxon>Alteromonadales</taxon>
        <taxon>Alteromonadaceae</taxon>
        <taxon>Alteromonas/Salinimonas group</taxon>
        <taxon>Alteromonas</taxon>
    </lineage>
</organism>
<evidence type="ECO:0008006" key="3">
    <source>
        <dbReference type="Google" id="ProtNLM"/>
    </source>
</evidence>
<dbReference type="KEGG" id="amc:MADE_1001470"/>
<dbReference type="HOGENOM" id="CLU_2115848_0_0_6"/>
<dbReference type="InterPro" id="IPR029057">
    <property type="entry name" value="PRTase-like"/>
</dbReference>
<reference evidence="1 2" key="1">
    <citation type="journal article" date="2008" name="ISME J.">
        <title>Comparative genomics of two ecotypes of the marine planktonic copiotroph Alteromonas macleodii suggests alternative lifestyles associated with different kinds of particulate organic matter.</title>
        <authorList>
            <person name="Ivars-Martinez E."/>
            <person name="Martin-Cuadrado A.B."/>
            <person name="D'Auria G."/>
            <person name="Mira A."/>
            <person name="Ferriera S."/>
            <person name="Johnson J."/>
            <person name="Friedman R."/>
            <person name="Rodriguez-Valera F."/>
        </authorList>
    </citation>
    <scope>NUCLEOTIDE SEQUENCE [LARGE SCALE GENOMIC DNA]</scope>
    <source>
        <strain evidence="2">DSM 17117 / CIP 110805 / LMG 28347 / Deep ecotype</strain>
    </source>
</reference>
<gene>
    <name evidence="1" type="ordered locus">MADE_1001470</name>
</gene>
<dbReference type="AlphaFoldDB" id="F2G4K0"/>
<reference evidence="1 2" key="2">
    <citation type="journal article" date="2015" name="Antonie Van Leeuwenhoek">
        <title>Ecophysiological diversity of a novel member of the genus Alteromonas, and description of Alteromonas mediterranea sp. nov.</title>
        <authorList>
            <person name="Ivanova E.P."/>
            <person name="Lopez-Perez M."/>
            <person name="Zabalos M."/>
            <person name="Nguyen S.H."/>
            <person name="Webb H.K."/>
            <person name="Ryan J."/>
            <person name="Lagutin K."/>
            <person name="Vyssotski M."/>
            <person name="Crawford R.J."/>
            <person name="Rodriguez-Valera F."/>
        </authorList>
    </citation>
    <scope>NUCLEOTIDE SEQUENCE [LARGE SCALE GENOMIC DNA]</scope>
    <source>
        <strain evidence="2">DSM 17117 / CIP 110805 / LMG 28347 / Deep ecotype</strain>
    </source>
</reference>
<evidence type="ECO:0000313" key="2">
    <source>
        <dbReference type="Proteomes" id="UP000001870"/>
    </source>
</evidence>
<dbReference type="Proteomes" id="UP000001870">
    <property type="component" value="Chromosome"/>
</dbReference>
<accession>F2G4K0</accession>
<evidence type="ECO:0000313" key="1">
    <source>
        <dbReference type="EMBL" id="AEA96443.1"/>
    </source>
</evidence>
<protein>
    <recommendedName>
        <fullName evidence="3">Phosphoribosyltransferase domain-containing protein</fullName>
    </recommendedName>
</protein>
<dbReference type="Gene3D" id="3.40.50.2020">
    <property type="match status" value="1"/>
</dbReference>
<keyword evidence="2" id="KW-1185">Reference proteome</keyword>
<proteinExistence type="predicted"/>
<dbReference type="EMBL" id="CP001103">
    <property type="protein sequence ID" value="AEA96443.1"/>
    <property type="molecule type" value="Genomic_DNA"/>
</dbReference>
<name>F2G4K0_ALTMD</name>
<dbReference type="RefSeq" id="WP_012516817.1">
    <property type="nucleotide sequence ID" value="NC_011138.3"/>
</dbReference>